<evidence type="ECO:0000313" key="2">
    <source>
        <dbReference type="Proteomes" id="UP000546126"/>
    </source>
</evidence>
<gene>
    <name evidence="1" type="ORF">HT134_37460</name>
</gene>
<dbReference type="RefSeq" id="WP_175605233.1">
    <property type="nucleotide sequence ID" value="NZ_JABWGO010000013.1"/>
</dbReference>
<comment type="caution">
    <text evidence="1">The sequence shown here is derived from an EMBL/GenBank/DDBJ whole genome shotgun (WGS) entry which is preliminary data.</text>
</comment>
<reference evidence="1 2" key="1">
    <citation type="submission" date="2020-06" db="EMBL/GenBank/DDBJ databases">
        <authorList>
            <person name="Chanama M."/>
        </authorList>
    </citation>
    <scope>NUCLEOTIDE SEQUENCE [LARGE SCALE GENOMIC DNA]</scope>
    <source>
        <strain evidence="1 2">TBRC6557</strain>
    </source>
</reference>
<evidence type="ECO:0000313" key="1">
    <source>
        <dbReference type="EMBL" id="NUW45763.1"/>
    </source>
</evidence>
<dbReference type="Proteomes" id="UP000546126">
    <property type="component" value="Unassembled WGS sequence"/>
</dbReference>
<dbReference type="AlphaFoldDB" id="A0A7Y6IX92"/>
<proteinExistence type="predicted"/>
<keyword evidence="2" id="KW-1185">Reference proteome</keyword>
<sequence length="119" mass="13423">MLRLAETLVMLAAGADEQVAWCRRHGWGVDELALDFDWARSWVVRNVDEQAPGLLSPLLHDVLERIDDRLEAMSGEADAGTWTPRGLAVDPEWEEVRRLARRALAEMAGPVRVPRPEEL</sequence>
<dbReference type="EMBL" id="JABWGO010000013">
    <property type="protein sequence ID" value="NUW45763.1"/>
    <property type="molecule type" value="Genomic_DNA"/>
</dbReference>
<accession>A0A7Y6IX92</accession>
<organism evidence="1 2">
    <name type="scientific">Nonomuraea rhodomycinica</name>
    <dbReference type="NCBI Taxonomy" id="1712872"/>
    <lineage>
        <taxon>Bacteria</taxon>
        <taxon>Bacillati</taxon>
        <taxon>Actinomycetota</taxon>
        <taxon>Actinomycetes</taxon>
        <taxon>Streptosporangiales</taxon>
        <taxon>Streptosporangiaceae</taxon>
        <taxon>Nonomuraea</taxon>
    </lineage>
</organism>
<protein>
    <submittedName>
        <fullName evidence="1">Uncharacterized protein</fullName>
    </submittedName>
</protein>
<name>A0A7Y6IX92_9ACTN</name>